<keyword evidence="6" id="KW-0408">Iron</keyword>
<dbReference type="SUPFAM" id="SSF53067">
    <property type="entry name" value="Actin-like ATPase domain"/>
    <property type="match status" value="2"/>
</dbReference>
<dbReference type="EC" id="2.3.1.234" evidence="1"/>
<evidence type="ECO:0000313" key="11">
    <source>
        <dbReference type="Proteomes" id="UP001378592"/>
    </source>
</evidence>
<evidence type="ECO:0000313" key="10">
    <source>
        <dbReference type="EMBL" id="KAK7790773.1"/>
    </source>
</evidence>
<dbReference type="EMBL" id="JAZDUA010000589">
    <property type="protein sequence ID" value="KAK7790773.1"/>
    <property type="molecule type" value="Genomic_DNA"/>
</dbReference>
<proteinExistence type="predicted"/>
<dbReference type="PANTHER" id="PTHR11735:SF14">
    <property type="entry name" value="TRNA N6-ADENOSINE THREONYLCARBAMOYLTRANSFERASE"/>
    <property type="match status" value="1"/>
</dbReference>
<keyword evidence="4" id="KW-0819">tRNA processing</keyword>
<dbReference type="GO" id="GO:0046872">
    <property type="term" value="F:metal ion binding"/>
    <property type="evidence" value="ECO:0007669"/>
    <property type="project" value="UniProtKB-KW"/>
</dbReference>
<evidence type="ECO:0000256" key="6">
    <source>
        <dbReference type="ARBA" id="ARBA00023004"/>
    </source>
</evidence>
<keyword evidence="3" id="KW-0808">Transferase</keyword>
<accession>A0AAN9VG42</accession>
<keyword evidence="7" id="KW-0012">Acyltransferase</keyword>
<dbReference type="InterPro" id="IPR043129">
    <property type="entry name" value="ATPase_NBD"/>
</dbReference>
<dbReference type="PRINTS" id="PR00789">
    <property type="entry name" value="OSIALOPTASE"/>
</dbReference>
<dbReference type="Gene3D" id="3.30.420.40">
    <property type="match status" value="2"/>
</dbReference>
<evidence type="ECO:0000256" key="8">
    <source>
        <dbReference type="ARBA" id="ARBA00048117"/>
    </source>
</evidence>
<evidence type="ECO:0000256" key="7">
    <source>
        <dbReference type="ARBA" id="ARBA00023315"/>
    </source>
</evidence>
<comment type="caution">
    <text evidence="10">The sequence shown here is derived from an EMBL/GenBank/DDBJ whole genome shotgun (WGS) entry which is preliminary data.</text>
</comment>
<feature type="domain" description="Gcp-like" evidence="9">
    <location>
        <begin position="28"/>
        <end position="205"/>
    </location>
</feature>
<dbReference type="InterPro" id="IPR017861">
    <property type="entry name" value="KAE1/TsaD"/>
</dbReference>
<dbReference type="GO" id="GO:0000408">
    <property type="term" value="C:EKC/KEOPS complex"/>
    <property type="evidence" value="ECO:0007669"/>
    <property type="project" value="TreeGrafter"/>
</dbReference>
<dbReference type="FunFam" id="3.30.420.40:FF:000037">
    <property type="entry name" value="Probable tRNA N6-adenosine threonylcarbamoyltransferase"/>
    <property type="match status" value="1"/>
</dbReference>
<protein>
    <recommendedName>
        <fullName evidence="1">N(6)-L-threonylcarbamoyladenine synthase</fullName>
        <ecNumber evidence="1">2.3.1.234</ecNumber>
    </recommendedName>
</protein>
<dbReference type="GO" id="GO:0008033">
    <property type="term" value="P:tRNA processing"/>
    <property type="evidence" value="ECO:0007669"/>
    <property type="project" value="UniProtKB-KW"/>
</dbReference>
<dbReference type="AlphaFoldDB" id="A0AAN9VG42"/>
<evidence type="ECO:0000259" key="9">
    <source>
        <dbReference type="Pfam" id="PF00814"/>
    </source>
</evidence>
<reference evidence="10 11" key="1">
    <citation type="submission" date="2024-03" db="EMBL/GenBank/DDBJ databases">
        <title>The genome assembly and annotation of the cricket Gryllus longicercus Weissman &amp; Gray.</title>
        <authorList>
            <person name="Szrajer S."/>
            <person name="Gray D."/>
            <person name="Ylla G."/>
        </authorList>
    </citation>
    <scope>NUCLEOTIDE SEQUENCE [LARGE SCALE GENOMIC DNA]</scope>
    <source>
        <strain evidence="10">DAG 2021-001</strain>
        <tissue evidence="10">Whole body minus gut</tissue>
    </source>
</reference>
<keyword evidence="11" id="KW-1185">Reference proteome</keyword>
<sequence>MVIAIGLEGSANKVGVGIIRDGEVLANCRQTYISPPGEGFLPRETAQHHREKIIGLVREALTVSGISPHNIDVVCYTKGPGMGAPLIMVALVARIIAQIWNKPIIGVNHCIGHIEMGRLITNCNDPTVLYVSGGNTQIIASSQNRHRIFGETIDIAIGNCLDRFARVLKLSNDPSPGYNIEKMAEKGKKFLHLLYTVKGMDVPFLEYYQILKSKHPILLAASNTLLRTCVTLCRKLFLPCLWKPQRGQCLIVVHKKSSLWEERVAT</sequence>
<evidence type="ECO:0000256" key="3">
    <source>
        <dbReference type="ARBA" id="ARBA00022679"/>
    </source>
</evidence>
<name>A0AAN9VG42_9ORTH</name>
<evidence type="ECO:0000256" key="2">
    <source>
        <dbReference type="ARBA" id="ARBA00022490"/>
    </source>
</evidence>
<keyword evidence="2" id="KW-0963">Cytoplasm</keyword>
<evidence type="ECO:0000256" key="5">
    <source>
        <dbReference type="ARBA" id="ARBA00022723"/>
    </source>
</evidence>
<gene>
    <name evidence="10" type="ORF">R5R35_011948</name>
</gene>
<organism evidence="10 11">
    <name type="scientific">Gryllus longicercus</name>
    <dbReference type="NCBI Taxonomy" id="2509291"/>
    <lineage>
        <taxon>Eukaryota</taxon>
        <taxon>Metazoa</taxon>
        <taxon>Ecdysozoa</taxon>
        <taxon>Arthropoda</taxon>
        <taxon>Hexapoda</taxon>
        <taxon>Insecta</taxon>
        <taxon>Pterygota</taxon>
        <taxon>Neoptera</taxon>
        <taxon>Polyneoptera</taxon>
        <taxon>Orthoptera</taxon>
        <taxon>Ensifera</taxon>
        <taxon>Gryllidea</taxon>
        <taxon>Grylloidea</taxon>
        <taxon>Gryllidae</taxon>
        <taxon>Gryllinae</taxon>
        <taxon>Gryllus</taxon>
    </lineage>
</organism>
<dbReference type="InterPro" id="IPR000905">
    <property type="entry name" value="Gcp-like_dom"/>
</dbReference>
<evidence type="ECO:0000256" key="1">
    <source>
        <dbReference type="ARBA" id="ARBA00012156"/>
    </source>
</evidence>
<dbReference type="GO" id="GO:0005737">
    <property type="term" value="C:cytoplasm"/>
    <property type="evidence" value="ECO:0007669"/>
    <property type="project" value="TreeGrafter"/>
</dbReference>
<keyword evidence="5" id="KW-0479">Metal-binding</keyword>
<dbReference type="Pfam" id="PF00814">
    <property type="entry name" value="TsaD"/>
    <property type="match status" value="1"/>
</dbReference>
<dbReference type="Proteomes" id="UP001378592">
    <property type="component" value="Unassembled WGS sequence"/>
</dbReference>
<dbReference type="PANTHER" id="PTHR11735">
    <property type="entry name" value="TRNA N6-ADENOSINE THREONYLCARBAMOYLTRANSFERASE"/>
    <property type="match status" value="1"/>
</dbReference>
<comment type="catalytic activity">
    <reaction evidence="8">
        <text>L-threonylcarbamoyladenylate + adenosine(37) in tRNA = N(6)-L-threonylcarbamoyladenosine(37) in tRNA + AMP + H(+)</text>
        <dbReference type="Rhea" id="RHEA:37059"/>
        <dbReference type="Rhea" id="RHEA-COMP:10162"/>
        <dbReference type="Rhea" id="RHEA-COMP:10163"/>
        <dbReference type="ChEBI" id="CHEBI:15378"/>
        <dbReference type="ChEBI" id="CHEBI:73682"/>
        <dbReference type="ChEBI" id="CHEBI:74411"/>
        <dbReference type="ChEBI" id="CHEBI:74418"/>
        <dbReference type="ChEBI" id="CHEBI:456215"/>
        <dbReference type="EC" id="2.3.1.234"/>
    </reaction>
</comment>
<dbReference type="GO" id="GO:0061711">
    <property type="term" value="F:tRNA N(6)-L-threonylcarbamoyladenine synthase activity"/>
    <property type="evidence" value="ECO:0007669"/>
    <property type="project" value="UniProtKB-EC"/>
</dbReference>
<evidence type="ECO:0000256" key="4">
    <source>
        <dbReference type="ARBA" id="ARBA00022694"/>
    </source>
</evidence>